<dbReference type="InterPro" id="IPR016167">
    <property type="entry name" value="FAD-bd_PCMH_sub1"/>
</dbReference>
<dbReference type="InterPro" id="IPR036318">
    <property type="entry name" value="FAD-bd_PCMH-like_sf"/>
</dbReference>
<keyword evidence="6 16" id="KW-0132">Cell division</keyword>
<keyword evidence="8 16" id="KW-0274">FAD</keyword>
<protein>
    <recommendedName>
        <fullName evidence="16">UDP-N-acetylenolpyruvoylglucosamine reductase</fullName>
        <ecNumber evidence="16">1.3.1.98</ecNumber>
    </recommendedName>
    <alternativeName>
        <fullName evidence="16">UDP-N-acetylmuramate dehydrogenase</fullName>
    </alternativeName>
</protein>
<evidence type="ECO:0000256" key="9">
    <source>
        <dbReference type="ARBA" id="ARBA00022857"/>
    </source>
</evidence>
<dbReference type="PANTHER" id="PTHR21071">
    <property type="entry name" value="UDP-N-ACETYLENOLPYRUVOYLGLUCOSAMINE REDUCTASE"/>
    <property type="match status" value="1"/>
</dbReference>
<feature type="active site" evidence="16">
    <location>
        <position position="349"/>
    </location>
</feature>
<dbReference type="Pfam" id="PF01565">
    <property type="entry name" value="FAD_binding_4"/>
    <property type="match status" value="1"/>
</dbReference>
<dbReference type="InterPro" id="IPR006094">
    <property type="entry name" value="Oxid_FAD_bind_N"/>
</dbReference>
<dbReference type="PANTHER" id="PTHR21071:SF4">
    <property type="entry name" value="UDP-N-ACETYLENOLPYRUVOYLGLUCOSAMINE REDUCTASE"/>
    <property type="match status" value="1"/>
</dbReference>
<evidence type="ECO:0000256" key="12">
    <source>
        <dbReference type="ARBA" id="ARBA00023002"/>
    </source>
</evidence>
<evidence type="ECO:0000256" key="4">
    <source>
        <dbReference type="ARBA" id="ARBA00004752"/>
    </source>
</evidence>
<evidence type="ECO:0000313" key="19">
    <source>
        <dbReference type="Proteomes" id="UP000034502"/>
    </source>
</evidence>
<reference evidence="18 19" key="1">
    <citation type="journal article" date="2015" name="Nature">
        <title>rRNA introns, odd ribosomes, and small enigmatic genomes across a large radiation of phyla.</title>
        <authorList>
            <person name="Brown C.T."/>
            <person name="Hug L.A."/>
            <person name="Thomas B.C."/>
            <person name="Sharon I."/>
            <person name="Castelle C.J."/>
            <person name="Singh A."/>
            <person name="Wilkins M.J."/>
            <person name="Williams K.H."/>
            <person name="Banfield J.F."/>
        </authorList>
    </citation>
    <scope>NUCLEOTIDE SEQUENCE [LARGE SCALE GENOMIC DNA]</scope>
</reference>
<keyword evidence="12 16" id="KW-0560">Oxidoreductase</keyword>
<feature type="domain" description="FAD-binding PCMH-type" evidence="17">
    <location>
        <begin position="17"/>
        <end position="187"/>
    </location>
</feature>
<organism evidence="18 19">
    <name type="scientific">Candidatus Amesbacteria bacterium GW2011_GWC1_47_15</name>
    <dbReference type="NCBI Taxonomy" id="1618364"/>
    <lineage>
        <taxon>Bacteria</taxon>
        <taxon>Candidatus Amesiibacteriota</taxon>
    </lineage>
</organism>
<dbReference type="AlphaFoldDB" id="A0A0G1UC67"/>
<evidence type="ECO:0000256" key="10">
    <source>
        <dbReference type="ARBA" id="ARBA00022960"/>
    </source>
</evidence>
<feature type="active site" evidence="16">
    <location>
        <position position="163"/>
    </location>
</feature>
<proteinExistence type="inferred from homology"/>
<dbReference type="InterPro" id="IPR003170">
    <property type="entry name" value="MurB"/>
</dbReference>
<keyword evidence="10 16" id="KW-0133">Cell shape</keyword>
<gene>
    <name evidence="16" type="primary">murB</name>
    <name evidence="18" type="ORF">UX86_C0019G0018</name>
</gene>
<dbReference type="HAMAP" id="MF_00037">
    <property type="entry name" value="MurB"/>
    <property type="match status" value="1"/>
</dbReference>
<dbReference type="GO" id="GO:0008762">
    <property type="term" value="F:UDP-N-acetylmuramate dehydrogenase activity"/>
    <property type="evidence" value="ECO:0007669"/>
    <property type="project" value="UniProtKB-UniRule"/>
</dbReference>
<evidence type="ECO:0000256" key="15">
    <source>
        <dbReference type="ARBA" id="ARBA00048914"/>
    </source>
</evidence>
<keyword evidence="11 16" id="KW-0573">Peptidoglycan synthesis</keyword>
<feature type="active site" description="Proton donor" evidence="16">
    <location>
        <position position="241"/>
    </location>
</feature>
<comment type="cofactor">
    <cofactor evidence="1 16">
        <name>FAD</name>
        <dbReference type="ChEBI" id="CHEBI:57692"/>
    </cofactor>
</comment>
<evidence type="ECO:0000256" key="3">
    <source>
        <dbReference type="ARBA" id="ARBA00004496"/>
    </source>
</evidence>
<comment type="function">
    <text evidence="2 16">Cell wall formation.</text>
</comment>
<sequence>MKLQENADLTSYNTLRVPARAAKLVRLRSEKKLKELIKSGFFESDTLPLGDGSNLLFVKKNIGSAIKNEILGSEIVKETKETVLIKVSSGQNWHELVLFATKNNWSGLENMAYIPGTVGGAAVGNIAAYGQNQEDVFESLTAIDLKTGKLEKFLKSDCRFSYRESIFKRELKDKYFVTTVTYLLSKTPQYDVSYHSRYESLADELAKVATPPYSIHDIARAVTALRQYKLPDWNTVGTAGSFFKNPLVGKRQLKKLLNAIPELQYYPAEKLSYLPPDEMGNDSFQLKVPAGRLLEELGWKDKKIGNVGTFERHALVIINYGGTGREIYEFSEMMREDVKKNFGIDLEYEVRII</sequence>
<dbReference type="SUPFAM" id="SSF56176">
    <property type="entry name" value="FAD-binding/transporter-associated domain-like"/>
    <property type="match status" value="1"/>
</dbReference>
<dbReference type="PROSITE" id="PS51387">
    <property type="entry name" value="FAD_PCMH"/>
    <property type="match status" value="1"/>
</dbReference>
<evidence type="ECO:0000313" key="18">
    <source>
        <dbReference type="EMBL" id="KKU63713.1"/>
    </source>
</evidence>
<keyword evidence="7 16" id="KW-0285">Flavoprotein</keyword>
<evidence type="ECO:0000256" key="13">
    <source>
        <dbReference type="ARBA" id="ARBA00023306"/>
    </source>
</evidence>
<dbReference type="InterPro" id="IPR016166">
    <property type="entry name" value="FAD-bd_PCMH"/>
</dbReference>
<comment type="catalytic activity">
    <reaction evidence="15 16">
        <text>UDP-N-acetyl-alpha-D-muramate + NADP(+) = UDP-N-acetyl-3-O-(1-carboxyvinyl)-alpha-D-glucosamine + NADPH + H(+)</text>
        <dbReference type="Rhea" id="RHEA:12248"/>
        <dbReference type="ChEBI" id="CHEBI:15378"/>
        <dbReference type="ChEBI" id="CHEBI:57783"/>
        <dbReference type="ChEBI" id="CHEBI:58349"/>
        <dbReference type="ChEBI" id="CHEBI:68483"/>
        <dbReference type="ChEBI" id="CHEBI:70757"/>
        <dbReference type="EC" id="1.3.1.98"/>
    </reaction>
</comment>
<dbReference type="GO" id="GO:0009252">
    <property type="term" value="P:peptidoglycan biosynthetic process"/>
    <property type="evidence" value="ECO:0007669"/>
    <property type="project" value="UniProtKB-UniRule"/>
</dbReference>
<comment type="caution">
    <text evidence="18">The sequence shown here is derived from an EMBL/GenBank/DDBJ whole genome shotgun (WGS) entry which is preliminary data.</text>
</comment>
<evidence type="ECO:0000259" key="17">
    <source>
        <dbReference type="PROSITE" id="PS51387"/>
    </source>
</evidence>
<evidence type="ECO:0000256" key="16">
    <source>
        <dbReference type="HAMAP-Rule" id="MF_00037"/>
    </source>
</evidence>
<dbReference type="SUPFAM" id="SSF56194">
    <property type="entry name" value="Uridine diphospho-N-Acetylenolpyruvylglucosamine reductase, MurB, C-terminal domain"/>
    <property type="match status" value="1"/>
</dbReference>
<dbReference type="InterPro" id="IPR011601">
    <property type="entry name" value="MurB_C"/>
</dbReference>
<dbReference type="NCBIfam" id="NF000755">
    <property type="entry name" value="PRK00046.1"/>
    <property type="match status" value="1"/>
</dbReference>
<comment type="subcellular location">
    <subcellularLocation>
        <location evidence="3 16">Cytoplasm</location>
    </subcellularLocation>
</comment>
<dbReference type="Gene3D" id="3.90.78.10">
    <property type="entry name" value="UDP-N-acetylenolpyruvoylglucosamine reductase, C-terminal domain"/>
    <property type="match status" value="1"/>
</dbReference>
<comment type="similarity">
    <text evidence="16">Belongs to the MurB family.</text>
</comment>
<dbReference type="EC" id="1.3.1.98" evidence="16"/>
<evidence type="ECO:0000256" key="5">
    <source>
        <dbReference type="ARBA" id="ARBA00022490"/>
    </source>
</evidence>
<keyword evidence="14 16" id="KW-0961">Cell wall biogenesis/degradation</keyword>
<dbReference type="STRING" id="1618364.UX86_C0019G0018"/>
<dbReference type="Proteomes" id="UP000034502">
    <property type="component" value="Unassembled WGS sequence"/>
</dbReference>
<evidence type="ECO:0000256" key="6">
    <source>
        <dbReference type="ARBA" id="ARBA00022618"/>
    </source>
</evidence>
<dbReference type="Gene3D" id="3.30.465.10">
    <property type="match status" value="1"/>
</dbReference>
<keyword evidence="5 16" id="KW-0963">Cytoplasm</keyword>
<evidence type="ECO:0000256" key="7">
    <source>
        <dbReference type="ARBA" id="ARBA00022630"/>
    </source>
</evidence>
<name>A0A0G1UC67_9BACT</name>
<keyword evidence="9 16" id="KW-0521">NADP</keyword>
<dbReference type="GO" id="GO:0051301">
    <property type="term" value="P:cell division"/>
    <property type="evidence" value="ECO:0007669"/>
    <property type="project" value="UniProtKB-KW"/>
</dbReference>
<dbReference type="PATRIC" id="fig|1618364.3.peg.696"/>
<dbReference type="InterPro" id="IPR016169">
    <property type="entry name" value="FAD-bd_PCMH_sub2"/>
</dbReference>
<dbReference type="GO" id="GO:0071949">
    <property type="term" value="F:FAD binding"/>
    <property type="evidence" value="ECO:0007669"/>
    <property type="project" value="InterPro"/>
</dbReference>
<accession>A0A0G1UC67</accession>
<comment type="pathway">
    <text evidence="4 16">Cell wall biogenesis; peptidoglycan biosynthesis.</text>
</comment>
<dbReference type="InterPro" id="IPR036635">
    <property type="entry name" value="MurB_C_sf"/>
</dbReference>
<dbReference type="EMBL" id="LCNU01000019">
    <property type="protein sequence ID" value="KKU63713.1"/>
    <property type="molecule type" value="Genomic_DNA"/>
</dbReference>
<evidence type="ECO:0000256" key="2">
    <source>
        <dbReference type="ARBA" id="ARBA00003921"/>
    </source>
</evidence>
<dbReference type="GO" id="GO:0005829">
    <property type="term" value="C:cytosol"/>
    <property type="evidence" value="ECO:0007669"/>
    <property type="project" value="TreeGrafter"/>
</dbReference>
<dbReference type="GO" id="GO:0008360">
    <property type="term" value="P:regulation of cell shape"/>
    <property type="evidence" value="ECO:0007669"/>
    <property type="project" value="UniProtKB-KW"/>
</dbReference>
<evidence type="ECO:0000256" key="8">
    <source>
        <dbReference type="ARBA" id="ARBA00022827"/>
    </source>
</evidence>
<dbReference type="UniPathway" id="UPA00219"/>
<dbReference type="NCBIfam" id="TIGR00179">
    <property type="entry name" value="murB"/>
    <property type="match status" value="1"/>
</dbReference>
<dbReference type="Pfam" id="PF02873">
    <property type="entry name" value="MurB_C"/>
    <property type="match status" value="1"/>
</dbReference>
<evidence type="ECO:0000256" key="11">
    <source>
        <dbReference type="ARBA" id="ARBA00022984"/>
    </source>
</evidence>
<dbReference type="GO" id="GO:0071555">
    <property type="term" value="P:cell wall organization"/>
    <property type="evidence" value="ECO:0007669"/>
    <property type="project" value="UniProtKB-KW"/>
</dbReference>
<keyword evidence="13 16" id="KW-0131">Cell cycle</keyword>
<evidence type="ECO:0000256" key="14">
    <source>
        <dbReference type="ARBA" id="ARBA00023316"/>
    </source>
</evidence>
<evidence type="ECO:0000256" key="1">
    <source>
        <dbReference type="ARBA" id="ARBA00001974"/>
    </source>
</evidence>
<dbReference type="Gene3D" id="3.30.43.10">
    <property type="entry name" value="Uridine Diphospho-n-acetylenolpyruvylglucosamine Reductase, domain 2"/>
    <property type="match status" value="1"/>
</dbReference>